<dbReference type="InParanoid" id="A0A1Y2BG41"/>
<dbReference type="EMBL" id="MCFC01000006">
    <property type="protein sequence ID" value="ORY33457.1"/>
    <property type="molecule type" value="Genomic_DNA"/>
</dbReference>
<feature type="compositionally biased region" description="Polar residues" evidence="1">
    <location>
        <begin position="1"/>
        <end position="42"/>
    </location>
</feature>
<evidence type="ECO:0000313" key="2">
    <source>
        <dbReference type="EMBL" id="ORY33457.1"/>
    </source>
</evidence>
<dbReference type="AlphaFoldDB" id="A0A1Y2BG41"/>
<proteinExistence type="predicted"/>
<feature type="compositionally biased region" description="Low complexity" evidence="1">
    <location>
        <begin position="44"/>
        <end position="60"/>
    </location>
</feature>
<accession>A0A1Y2BG41</accession>
<comment type="caution">
    <text evidence="2">The sequence shown here is derived from an EMBL/GenBank/DDBJ whole genome shotgun (WGS) entry which is preliminary data.</text>
</comment>
<sequence>MTNTAIDLPNGSNSTSSASEDLSPFTTTNYRESLFTGLTLNPESGFSSLISPSGSPRPSGQALSVTNTSNHSLPLTRPNTPTSFSNDNSPTTSSRSPSPSSGQAPSETSPPYRILHSHPDLKDDELENLAIVRRYMKDCWSTMFGQDPSVNEKVMARNSLDGLRTRLKQVRETKSQGTGGNEFVDGEKEAEAEHLKEAEAEHLKEMDSIINELGNILRYSPYIEGEEDEGSDDERC</sequence>
<feature type="region of interest" description="Disordered" evidence="1">
    <location>
        <begin position="1"/>
        <end position="120"/>
    </location>
</feature>
<dbReference type="Proteomes" id="UP000193986">
    <property type="component" value="Unassembled WGS sequence"/>
</dbReference>
<feature type="compositionally biased region" description="Polar residues" evidence="1">
    <location>
        <begin position="61"/>
        <end position="88"/>
    </location>
</feature>
<keyword evidence="3" id="KW-1185">Reference proteome</keyword>
<evidence type="ECO:0000313" key="3">
    <source>
        <dbReference type="Proteomes" id="UP000193986"/>
    </source>
</evidence>
<feature type="compositionally biased region" description="Low complexity" evidence="1">
    <location>
        <begin position="89"/>
        <end position="101"/>
    </location>
</feature>
<evidence type="ECO:0000256" key="1">
    <source>
        <dbReference type="SAM" id="MobiDB-lite"/>
    </source>
</evidence>
<name>A0A1Y2BG41_9TREE</name>
<protein>
    <submittedName>
        <fullName evidence="2">Uncharacterized protein</fullName>
    </submittedName>
</protein>
<gene>
    <name evidence="2" type="ORF">BCR39DRAFT_557142</name>
</gene>
<feature type="region of interest" description="Disordered" evidence="1">
    <location>
        <begin position="171"/>
        <end position="192"/>
    </location>
</feature>
<reference evidence="2 3" key="1">
    <citation type="submission" date="2016-07" db="EMBL/GenBank/DDBJ databases">
        <title>Pervasive Adenine N6-methylation of Active Genes in Fungi.</title>
        <authorList>
            <consortium name="DOE Joint Genome Institute"/>
            <person name="Mondo S.J."/>
            <person name="Dannebaum R.O."/>
            <person name="Kuo R.C."/>
            <person name="Labutti K."/>
            <person name="Haridas S."/>
            <person name="Kuo A."/>
            <person name="Salamov A."/>
            <person name="Ahrendt S.R."/>
            <person name="Lipzen A."/>
            <person name="Sullivan W."/>
            <person name="Andreopoulos W.B."/>
            <person name="Clum A."/>
            <person name="Lindquist E."/>
            <person name="Daum C."/>
            <person name="Ramamoorthy G.K."/>
            <person name="Gryganskyi A."/>
            <person name="Culley D."/>
            <person name="Magnuson J.K."/>
            <person name="James T.Y."/>
            <person name="O'Malley M.A."/>
            <person name="Stajich J.E."/>
            <person name="Spatafora J.W."/>
            <person name="Visel A."/>
            <person name="Grigoriev I.V."/>
        </authorList>
    </citation>
    <scope>NUCLEOTIDE SEQUENCE [LARGE SCALE GENOMIC DNA]</scope>
    <source>
        <strain evidence="2 3">68-887.2</strain>
    </source>
</reference>
<organism evidence="2 3">
    <name type="scientific">Naematelia encephala</name>
    <dbReference type="NCBI Taxonomy" id="71784"/>
    <lineage>
        <taxon>Eukaryota</taxon>
        <taxon>Fungi</taxon>
        <taxon>Dikarya</taxon>
        <taxon>Basidiomycota</taxon>
        <taxon>Agaricomycotina</taxon>
        <taxon>Tremellomycetes</taxon>
        <taxon>Tremellales</taxon>
        <taxon>Naemateliaceae</taxon>
        <taxon>Naematelia</taxon>
    </lineage>
</organism>